<reference evidence="1" key="1">
    <citation type="journal article" date="2020" name="Stud. Mycol.">
        <title>101 Dothideomycetes genomes: a test case for predicting lifestyles and emergence of pathogens.</title>
        <authorList>
            <person name="Haridas S."/>
            <person name="Albert R."/>
            <person name="Binder M."/>
            <person name="Bloem J."/>
            <person name="Labutti K."/>
            <person name="Salamov A."/>
            <person name="Andreopoulos B."/>
            <person name="Baker S."/>
            <person name="Barry K."/>
            <person name="Bills G."/>
            <person name="Bluhm B."/>
            <person name="Cannon C."/>
            <person name="Castanera R."/>
            <person name="Culley D."/>
            <person name="Daum C."/>
            <person name="Ezra D."/>
            <person name="Gonzalez J."/>
            <person name="Henrissat B."/>
            <person name="Kuo A."/>
            <person name="Liang C."/>
            <person name="Lipzen A."/>
            <person name="Lutzoni F."/>
            <person name="Magnuson J."/>
            <person name="Mondo S."/>
            <person name="Nolan M."/>
            <person name="Ohm R."/>
            <person name="Pangilinan J."/>
            <person name="Park H.-J."/>
            <person name="Ramirez L."/>
            <person name="Alfaro M."/>
            <person name="Sun H."/>
            <person name="Tritt A."/>
            <person name="Yoshinaga Y."/>
            <person name="Zwiers L.-H."/>
            <person name="Turgeon B."/>
            <person name="Goodwin S."/>
            <person name="Spatafora J."/>
            <person name="Crous P."/>
            <person name="Grigoriev I."/>
        </authorList>
    </citation>
    <scope>NUCLEOTIDE SEQUENCE</scope>
    <source>
        <strain evidence="1">CBS 113818</strain>
    </source>
</reference>
<accession>A0A6A6ZTW1</accession>
<dbReference type="Proteomes" id="UP000799424">
    <property type="component" value="Unassembled WGS sequence"/>
</dbReference>
<evidence type="ECO:0000313" key="2">
    <source>
        <dbReference type="Proteomes" id="UP000799424"/>
    </source>
</evidence>
<dbReference type="AlphaFoldDB" id="A0A6A6ZTW1"/>
<dbReference type="OrthoDB" id="1638493at2759"/>
<keyword evidence="2" id="KW-1185">Reference proteome</keyword>
<evidence type="ECO:0000313" key="1">
    <source>
        <dbReference type="EMBL" id="KAF2823765.1"/>
    </source>
</evidence>
<sequence length="360" mass="41287">MLFEDLATELVTQVFFSCNTISDVLALSSTCHRFRKIYASSQRLAILETAAETQFGPLEDLTQLITNNASQPAHIVRDVPFSAALLKQIVHYGRVAEKWCDIYPFKKWKHNYESRRLLTSDELHRLRRALYRSWLYSRAFHNRDHPRELRATRPVLQKRAALLHNWSTYELAEIADVNAVIREVIHSNICPSNGTIARKFKKRFPDNEHSLLFNIHLNYPPLEPAHTHNPFPAQYHISTHSLSSHFHNTPTYTSRHASSKFNLVPNHDIGAEGWGADIPHYYVIEDMLKLDPEQVMWLKENAPLKGMVEGYVRSLGDWFENNGETWVQTLELVLSERGEDVGEFMGGIGEGELGVAVCGE</sequence>
<dbReference type="EMBL" id="MU006231">
    <property type="protein sequence ID" value="KAF2823765.1"/>
    <property type="molecule type" value="Genomic_DNA"/>
</dbReference>
<evidence type="ECO:0008006" key="3">
    <source>
        <dbReference type="Google" id="ProtNLM"/>
    </source>
</evidence>
<name>A0A6A6ZTW1_9PLEO</name>
<gene>
    <name evidence="1" type="ORF">CC86DRAFT_355025</name>
</gene>
<organism evidence="1 2">
    <name type="scientific">Ophiobolus disseminans</name>
    <dbReference type="NCBI Taxonomy" id="1469910"/>
    <lineage>
        <taxon>Eukaryota</taxon>
        <taxon>Fungi</taxon>
        <taxon>Dikarya</taxon>
        <taxon>Ascomycota</taxon>
        <taxon>Pezizomycotina</taxon>
        <taxon>Dothideomycetes</taxon>
        <taxon>Pleosporomycetidae</taxon>
        <taxon>Pleosporales</taxon>
        <taxon>Pleosporineae</taxon>
        <taxon>Phaeosphaeriaceae</taxon>
        <taxon>Ophiobolus</taxon>
    </lineage>
</organism>
<proteinExistence type="predicted"/>
<protein>
    <recommendedName>
        <fullName evidence="3">F-box domain-containing protein</fullName>
    </recommendedName>
</protein>